<evidence type="ECO:0000313" key="3">
    <source>
        <dbReference type="EMBL" id="TYP86416.1"/>
    </source>
</evidence>
<keyword evidence="4" id="KW-1185">Reference proteome</keyword>
<proteinExistence type="predicted"/>
<dbReference type="Pfam" id="PF13556">
    <property type="entry name" value="HTH_30"/>
    <property type="match status" value="1"/>
</dbReference>
<dbReference type="PANTHER" id="PTHR33744">
    <property type="entry name" value="CARBOHYDRATE DIACID REGULATOR"/>
    <property type="match status" value="1"/>
</dbReference>
<protein>
    <submittedName>
        <fullName evidence="3">DNA-binding PucR family transcriptional regulator</fullName>
    </submittedName>
</protein>
<sequence length="405" mass="42861">MPGVAPFPEAVADAMRRELPKVAERAVEEIIVAVPGYADAFTGKMGRKISTAVELTLRGFLELAAAGGNADAATPGGPVVEAAYALGRGEARSGRSMDALLAAYRVGARVSWRDMSAAAVAAGLGPEPVARFAELVFAYIDRLSAASVSGHADELASSGRAAQRLRERLAHALLTGAPHAELIGLAQRAEWTPPRTLTAVLLPEGRTRGAMVSLDPRTLLATEDVPDLEPTGDLAVLLVPDAEGVARGALLRGLAGREAVVGPARGWWEVQASYGRALRALRQGLTGAEGEPVDTDARLAELVLRADEQALADLRTRVLAPLESVGDTAREKLTETLRCWLLHHGRRDQVAAALFVHPQTVRYRMTQLRELYGPRLEDPQTVLDLTVALGVAVPPPAPPEASSGR</sequence>
<comment type="caution">
    <text evidence="3">The sequence shown here is derived from an EMBL/GenBank/DDBJ whole genome shotgun (WGS) entry which is preliminary data.</text>
</comment>
<dbReference type="InterPro" id="IPR058663">
    <property type="entry name" value="PucR-like_N"/>
</dbReference>
<dbReference type="GO" id="GO:0003677">
    <property type="term" value="F:DNA binding"/>
    <property type="evidence" value="ECO:0007669"/>
    <property type="project" value="UniProtKB-KW"/>
</dbReference>
<dbReference type="Pfam" id="PF25906">
    <property type="entry name" value="PucR-like_N"/>
    <property type="match status" value="1"/>
</dbReference>
<dbReference type="EMBL" id="VNHW01000009">
    <property type="protein sequence ID" value="TYP86416.1"/>
    <property type="molecule type" value="Genomic_DNA"/>
</dbReference>
<gene>
    <name evidence="3" type="ORF">BD833_10916</name>
</gene>
<evidence type="ECO:0000313" key="4">
    <source>
        <dbReference type="Proteomes" id="UP000322499"/>
    </source>
</evidence>
<reference evidence="3 4" key="1">
    <citation type="submission" date="2019-07" db="EMBL/GenBank/DDBJ databases">
        <title>Genomic Encyclopedia of Archaeal and Bacterial Type Strains, Phase II (KMG-II): from individual species to whole genera.</title>
        <authorList>
            <person name="Goeker M."/>
        </authorList>
    </citation>
    <scope>NUCLEOTIDE SEQUENCE [LARGE SCALE GENOMIC DNA]</scope>
    <source>
        <strain evidence="3 4">DSM 46842</strain>
    </source>
</reference>
<dbReference type="AlphaFoldDB" id="A0A5S5CU89"/>
<dbReference type="InterPro" id="IPR051448">
    <property type="entry name" value="CdaR-like_regulators"/>
</dbReference>
<accession>A0A5S5CU89</accession>
<dbReference type="InterPro" id="IPR042070">
    <property type="entry name" value="PucR_C-HTH_sf"/>
</dbReference>
<dbReference type="InterPro" id="IPR025736">
    <property type="entry name" value="PucR_C-HTH_dom"/>
</dbReference>
<feature type="domain" description="PucR C-terminal helix-turn-helix" evidence="1">
    <location>
        <begin position="333"/>
        <end position="389"/>
    </location>
</feature>
<dbReference type="Proteomes" id="UP000322499">
    <property type="component" value="Unassembled WGS sequence"/>
</dbReference>
<dbReference type="RefSeq" id="WP_166533800.1">
    <property type="nucleotide sequence ID" value="NZ_VNHW01000009.1"/>
</dbReference>
<evidence type="ECO:0000259" key="1">
    <source>
        <dbReference type="Pfam" id="PF13556"/>
    </source>
</evidence>
<name>A0A5S5CU89_9ACTN</name>
<keyword evidence="3" id="KW-0238">DNA-binding</keyword>
<evidence type="ECO:0000259" key="2">
    <source>
        <dbReference type="Pfam" id="PF25906"/>
    </source>
</evidence>
<dbReference type="PANTHER" id="PTHR33744:SF1">
    <property type="entry name" value="DNA-BINDING TRANSCRIPTIONAL ACTIVATOR ADER"/>
    <property type="match status" value="1"/>
</dbReference>
<feature type="domain" description="PucR-like N-terminal" evidence="2">
    <location>
        <begin position="7"/>
        <end position="174"/>
    </location>
</feature>
<dbReference type="Gene3D" id="1.10.10.2840">
    <property type="entry name" value="PucR C-terminal helix-turn-helix domain"/>
    <property type="match status" value="1"/>
</dbReference>
<organism evidence="3 4">
    <name type="scientific">Blastococcus xanthinilyticus</name>
    <dbReference type="NCBI Taxonomy" id="1564164"/>
    <lineage>
        <taxon>Bacteria</taxon>
        <taxon>Bacillati</taxon>
        <taxon>Actinomycetota</taxon>
        <taxon>Actinomycetes</taxon>
        <taxon>Geodermatophilales</taxon>
        <taxon>Geodermatophilaceae</taxon>
        <taxon>Blastococcus</taxon>
    </lineage>
</organism>